<evidence type="ECO:0000256" key="14">
    <source>
        <dbReference type="ARBA" id="ARBA00066479"/>
    </source>
</evidence>
<evidence type="ECO:0000256" key="1">
    <source>
        <dbReference type="ARBA" id="ARBA00004123"/>
    </source>
</evidence>
<dbReference type="Proteomes" id="UP000001554">
    <property type="component" value="Chromosome 15"/>
</dbReference>
<dbReference type="Gene3D" id="1.10.533.10">
    <property type="entry name" value="Death Domain, Fas"/>
    <property type="match status" value="1"/>
</dbReference>
<dbReference type="GO" id="GO:0005886">
    <property type="term" value="C:plasma membrane"/>
    <property type="evidence" value="ECO:0007669"/>
    <property type="project" value="UniProtKB-ARBA"/>
</dbReference>
<reference evidence="21" key="1">
    <citation type="journal article" date="2020" name="Nat. Ecol. Evol.">
        <title>Deeply conserved synteny resolves early events in vertebrate evolution.</title>
        <authorList>
            <person name="Simakov O."/>
            <person name="Marletaz F."/>
            <person name="Yue J.X."/>
            <person name="O'Connell B."/>
            <person name="Jenkins J."/>
            <person name="Brandt A."/>
            <person name="Calef R."/>
            <person name="Tung C.H."/>
            <person name="Huang T.K."/>
            <person name="Schmutz J."/>
            <person name="Satoh N."/>
            <person name="Yu J.K."/>
            <person name="Putnam N.H."/>
            <person name="Green R.E."/>
            <person name="Rokhsar D.S."/>
        </authorList>
    </citation>
    <scope>NUCLEOTIDE SEQUENCE [LARGE SCALE GENOMIC DNA]</scope>
    <source>
        <strain evidence="21">S238N-H82</strain>
    </source>
</reference>
<comment type="subcellular location">
    <subcellularLocation>
        <location evidence="2">Cytoplasm</location>
    </subcellularLocation>
    <subcellularLocation>
        <location evidence="1">Nucleus</location>
    </subcellularLocation>
</comment>
<evidence type="ECO:0000256" key="6">
    <source>
        <dbReference type="ARBA" id="ARBA00022670"/>
    </source>
</evidence>
<dbReference type="SMART" id="SM00005">
    <property type="entry name" value="DEATH"/>
    <property type="match status" value="1"/>
</dbReference>
<dbReference type="InterPro" id="IPR033139">
    <property type="entry name" value="Caspase_cys_AS"/>
</dbReference>
<accession>A0A9J7MF52</accession>
<keyword evidence="9" id="KW-0378">Hydrolase</keyword>
<dbReference type="PRINTS" id="PR00376">
    <property type="entry name" value="IL1BCENZYME"/>
</dbReference>
<dbReference type="PROSITE" id="PS50017">
    <property type="entry name" value="DEATH_DOMAIN"/>
    <property type="match status" value="1"/>
</dbReference>
<feature type="compositionally biased region" description="Basic and acidic residues" evidence="17">
    <location>
        <begin position="1"/>
        <end position="11"/>
    </location>
</feature>
<evidence type="ECO:0000256" key="5">
    <source>
        <dbReference type="ARBA" id="ARBA00022553"/>
    </source>
</evidence>
<feature type="domain" description="Death" evidence="18">
    <location>
        <begin position="396"/>
        <end position="472"/>
    </location>
</feature>
<dbReference type="InterPro" id="IPR015917">
    <property type="entry name" value="Pept_C14A"/>
</dbReference>
<dbReference type="PROSITE" id="PS01122">
    <property type="entry name" value="CASPASE_CYS"/>
    <property type="match status" value="1"/>
</dbReference>
<dbReference type="SMART" id="SM00115">
    <property type="entry name" value="CASc"/>
    <property type="match status" value="1"/>
</dbReference>
<dbReference type="PROSITE" id="PS01121">
    <property type="entry name" value="CASPASE_HIS"/>
    <property type="match status" value="1"/>
</dbReference>
<feature type="compositionally biased region" description="Basic residues" evidence="17">
    <location>
        <begin position="362"/>
        <end position="376"/>
    </location>
</feature>
<dbReference type="AlphaFoldDB" id="A0A9J7MF52"/>
<feature type="domain" description="Caspase family p20" evidence="20">
    <location>
        <begin position="73"/>
        <end position="196"/>
    </location>
</feature>
<evidence type="ECO:0000256" key="12">
    <source>
        <dbReference type="ARBA" id="ARBA00023242"/>
    </source>
</evidence>
<feature type="region of interest" description="Disordered" evidence="17">
    <location>
        <begin position="335"/>
        <end position="386"/>
    </location>
</feature>
<dbReference type="GO" id="GO:0004197">
    <property type="term" value="F:cysteine-type endopeptidase activity"/>
    <property type="evidence" value="ECO:0007669"/>
    <property type="project" value="InterPro"/>
</dbReference>
<dbReference type="InterPro" id="IPR001309">
    <property type="entry name" value="Pept_C14_p20"/>
</dbReference>
<dbReference type="InterPro" id="IPR000488">
    <property type="entry name" value="Death_dom"/>
</dbReference>
<dbReference type="Gene3D" id="3.40.50.1460">
    <property type="match status" value="1"/>
</dbReference>
<dbReference type="GO" id="GO:0043525">
    <property type="term" value="P:positive regulation of neuron apoptotic process"/>
    <property type="evidence" value="ECO:0000318"/>
    <property type="project" value="GO_Central"/>
</dbReference>
<dbReference type="CDD" id="cd01670">
    <property type="entry name" value="Death"/>
    <property type="match status" value="1"/>
</dbReference>
<evidence type="ECO:0000256" key="13">
    <source>
        <dbReference type="ARBA" id="ARBA00051626"/>
    </source>
</evidence>
<evidence type="ECO:0000256" key="7">
    <source>
        <dbReference type="ARBA" id="ARBA00022703"/>
    </source>
</evidence>
<sequence length="473" mass="52935">MKEITEVDIGGKRGRGQPNQGGRKSSESKASTGSDSSSDEDDGKISVIVEPCSGRFWNQQRQKKDVYKMDHVPRGCALIVSNTKFNGRPPRKGGDVDLSNVTALFKGLSFETYILENITAKGIEDEILAFSKRQEHSQMDCCVVVLMSHGHRNVIAGTDNKPVRLEDIFTMFDNDKCPQLIGKPKLFFIQACRGGKVDKGVAVPEDDEDTLEPVFRNGLKSEMRSLLQITTEEDESDGPETKPTRTDMLFGYATQLDHKAFRDCTSGSWFIKTITEVFMNQAKDKHLLELMTTVMSEVSKRTASSSTKPEIRGGKEVAEFVSSLHKMLYFFPGKNIPRKTKRQHSTDRSNSSDEDSPVSSSKRQKKVKSAGKKKKGGTSTHAGGGVTDIRKCVDMVSKNVRSSWDDLARQLGFDHEEIEEIRDLRGDHRRRCIVVLDRWIDKHGDDATMEDLSEALVQTGKKDVADKLKKCQF</sequence>
<reference evidence="22" key="2">
    <citation type="submission" date="2025-08" db="UniProtKB">
        <authorList>
            <consortium name="RefSeq"/>
        </authorList>
    </citation>
    <scope>IDENTIFICATION</scope>
    <source>
        <strain evidence="22">S238N-H82</strain>
        <tissue evidence="22">Testes</tissue>
    </source>
</reference>
<dbReference type="CDD" id="cd00032">
    <property type="entry name" value="CASc"/>
    <property type="match status" value="1"/>
</dbReference>
<evidence type="ECO:0000256" key="2">
    <source>
        <dbReference type="ARBA" id="ARBA00004496"/>
    </source>
</evidence>
<keyword evidence="5" id="KW-0597">Phosphoprotein</keyword>
<organism evidence="21 22">
    <name type="scientific">Branchiostoma floridae</name>
    <name type="common">Florida lancelet</name>
    <name type="synonym">Amphioxus</name>
    <dbReference type="NCBI Taxonomy" id="7739"/>
    <lineage>
        <taxon>Eukaryota</taxon>
        <taxon>Metazoa</taxon>
        <taxon>Chordata</taxon>
        <taxon>Cephalochordata</taxon>
        <taxon>Leptocardii</taxon>
        <taxon>Amphioxiformes</taxon>
        <taxon>Branchiostomatidae</taxon>
        <taxon>Branchiostoma</taxon>
    </lineage>
</organism>
<evidence type="ECO:0000259" key="19">
    <source>
        <dbReference type="PROSITE" id="PS50207"/>
    </source>
</evidence>
<evidence type="ECO:0000256" key="17">
    <source>
        <dbReference type="SAM" id="MobiDB-lite"/>
    </source>
</evidence>
<keyword evidence="11" id="KW-0865">Zymogen</keyword>
<keyword evidence="6" id="KW-0645">Protease</keyword>
<evidence type="ECO:0000256" key="15">
    <source>
        <dbReference type="ARBA" id="ARBA00068172"/>
    </source>
</evidence>
<dbReference type="PROSITE" id="PS50208">
    <property type="entry name" value="CASPASE_P20"/>
    <property type="match status" value="1"/>
</dbReference>
<dbReference type="Pfam" id="PF00531">
    <property type="entry name" value="Death"/>
    <property type="match status" value="1"/>
</dbReference>
<keyword evidence="21" id="KW-1185">Reference proteome</keyword>
<feature type="region of interest" description="Disordered" evidence="17">
    <location>
        <begin position="1"/>
        <end position="44"/>
    </location>
</feature>
<dbReference type="GO" id="GO:0006508">
    <property type="term" value="P:proteolysis"/>
    <property type="evidence" value="ECO:0007669"/>
    <property type="project" value="UniProtKB-KW"/>
</dbReference>
<dbReference type="InterPro" id="IPR016129">
    <property type="entry name" value="Caspase_his_AS"/>
</dbReference>
<evidence type="ECO:0000313" key="22">
    <source>
        <dbReference type="RefSeq" id="XP_035699633.1"/>
    </source>
</evidence>
<dbReference type="InterPro" id="IPR002138">
    <property type="entry name" value="Pept_C14_p10"/>
</dbReference>
<keyword evidence="4" id="KW-0963">Cytoplasm</keyword>
<dbReference type="FunFam" id="3.40.50.1460:FF:000008">
    <property type="entry name" value="caspase-8 isoform X1"/>
    <property type="match status" value="1"/>
</dbReference>
<dbReference type="PANTHER" id="PTHR47901:SF8">
    <property type="entry name" value="CASPASE-3"/>
    <property type="match status" value="1"/>
</dbReference>
<evidence type="ECO:0000259" key="20">
    <source>
        <dbReference type="PROSITE" id="PS50208"/>
    </source>
</evidence>
<protein>
    <recommendedName>
        <fullName evidence="15">Caspase-8</fullName>
        <ecNumber evidence="14">3.4.22.61</ecNumber>
    </recommendedName>
</protein>
<dbReference type="PANTHER" id="PTHR47901">
    <property type="entry name" value="CASPASE RECRUITMENT DOMAIN-CONTAINING PROTEIN 18"/>
    <property type="match status" value="1"/>
</dbReference>
<dbReference type="PROSITE" id="PS50207">
    <property type="entry name" value="CASPASE_P10"/>
    <property type="match status" value="1"/>
</dbReference>
<dbReference type="GO" id="GO:0006915">
    <property type="term" value="P:apoptotic process"/>
    <property type="evidence" value="ECO:0007669"/>
    <property type="project" value="UniProtKB-KW"/>
</dbReference>
<dbReference type="GO" id="GO:0032991">
    <property type="term" value="C:protein-containing complex"/>
    <property type="evidence" value="ECO:0007669"/>
    <property type="project" value="UniProtKB-ARBA"/>
</dbReference>
<dbReference type="Pfam" id="PF00656">
    <property type="entry name" value="Peptidase_C14"/>
    <property type="match status" value="1"/>
</dbReference>
<keyword evidence="7" id="KW-0053">Apoptosis</keyword>
<keyword evidence="12" id="KW-0539">Nucleus</keyword>
<feature type="domain" description="Caspase family p10" evidence="19">
    <location>
        <begin position="238"/>
        <end position="332"/>
    </location>
</feature>
<evidence type="ECO:0000256" key="11">
    <source>
        <dbReference type="ARBA" id="ARBA00023145"/>
    </source>
</evidence>
<evidence type="ECO:0000256" key="10">
    <source>
        <dbReference type="ARBA" id="ARBA00022807"/>
    </source>
</evidence>
<proteinExistence type="inferred from homology"/>
<evidence type="ECO:0000256" key="8">
    <source>
        <dbReference type="ARBA" id="ARBA00022737"/>
    </source>
</evidence>
<dbReference type="FunFam" id="1.10.533.10:FF:000099">
    <property type="entry name" value="Uncharacterized protein"/>
    <property type="match status" value="1"/>
</dbReference>
<dbReference type="GeneID" id="118432211"/>
<dbReference type="GO" id="GO:0005634">
    <property type="term" value="C:nucleus"/>
    <property type="evidence" value="ECO:0007669"/>
    <property type="project" value="UniProtKB-SubCell"/>
</dbReference>
<dbReference type="OrthoDB" id="10004338at2759"/>
<dbReference type="InterPro" id="IPR011600">
    <property type="entry name" value="Pept_C14_caspase"/>
</dbReference>
<dbReference type="InterPro" id="IPR029030">
    <property type="entry name" value="Caspase-like_dom_sf"/>
</dbReference>
<evidence type="ECO:0000256" key="4">
    <source>
        <dbReference type="ARBA" id="ARBA00022490"/>
    </source>
</evidence>
<evidence type="ECO:0000256" key="16">
    <source>
        <dbReference type="RuleBase" id="RU003971"/>
    </source>
</evidence>
<keyword evidence="10" id="KW-0788">Thiol protease</keyword>
<dbReference type="GO" id="GO:0010467">
    <property type="term" value="P:gene expression"/>
    <property type="evidence" value="ECO:0007669"/>
    <property type="project" value="UniProtKB-ARBA"/>
</dbReference>
<dbReference type="SUPFAM" id="SSF52129">
    <property type="entry name" value="Caspase-like"/>
    <property type="match status" value="1"/>
</dbReference>
<comment type="similarity">
    <text evidence="3 16">Belongs to the peptidase C14A family.</text>
</comment>
<evidence type="ECO:0000259" key="18">
    <source>
        <dbReference type="PROSITE" id="PS50017"/>
    </source>
</evidence>
<keyword evidence="8" id="KW-0677">Repeat</keyword>
<dbReference type="GO" id="GO:0007165">
    <property type="term" value="P:signal transduction"/>
    <property type="evidence" value="ECO:0007669"/>
    <property type="project" value="InterPro"/>
</dbReference>
<dbReference type="EC" id="3.4.22.61" evidence="14"/>
<dbReference type="KEGG" id="bfo:118432211"/>
<dbReference type="GO" id="GO:0005737">
    <property type="term" value="C:cytoplasm"/>
    <property type="evidence" value="ECO:0000318"/>
    <property type="project" value="GO_Central"/>
</dbReference>
<dbReference type="RefSeq" id="XP_035699633.1">
    <property type="nucleotide sequence ID" value="XM_035843740.1"/>
</dbReference>
<evidence type="ECO:0000256" key="9">
    <source>
        <dbReference type="ARBA" id="ARBA00022801"/>
    </source>
</evidence>
<evidence type="ECO:0000313" key="21">
    <source>
        <dbReference type="Proteomes" id="UP000001554"/>
    </source>
</evidence>
<gene>
    <name evidence="22" type="primary">LOC118432211</name>
</gene>
<dbReference type="InterPro" id="IPR002398">
    <property type="entry name" value="Pept_C14"/>
</dbReference>
<evidence type="ECO:0000256" key="3">
    <source>
        <dbReference type="ARBA" id="ARBA00010134"/>
    </source>
</evidence>
<comment type="catalytic activity">
    <reaction evidence="13">
        <text>Strict requirement for Asp at position P1 and has a preferred cleavage sequence of (Leu/Asp/Val)-Glu-Thr-Asp-|-(Gly/Ser/Ala).</text>
        <dbReference type="EC" id="3.4.22.61"/>
    </reaction>
</comment>
<dbReference type="SUPFAM" id="SSF47986">
    <property type="entry name" value="DEATH domain"/>
    <property type="match status" value="1"/>
</dbReference>
<dbReference type="InterPro" id="IPR011029">
    <property type="entry name" value="DEATH-like_dom_sf"/>
</dbReference>
<name>A0A9J7MF52_BRAFL</name>